<dbReference type="Pfam" id="PF20441">
    <property type="entry name" value="TerL_nuclease"/>
    <property type="match status" value="1"/>
</dbReference>
<feature type="non-terminal residue" evidence="2">
    <location>
        <position position="1"/>
    </location>
</feature>
<dbReference type="EMBL" id="BARS01053068">
    <property type="protein sequence ID" value="GAG48422.1"/>
    <property type="molecule type" value="Genomic_DNA"/>
</dbReference>
<reference evidence="2" key="1">
    <citation type="journal article" date="2014" name="Front. Microbiol.">
        <title>High frequency of phylogenetically diverse reductive dehalogenase-homologous genes in deep subseafloor sedimentary metagenomes.</title>
        <authorList>
            <person name="Kawai M."/>
            <person name="Futagami T."/>
            <person name="Toyoda A."/>
            <person name="Takaki Y."/>
            <person name="Nishi S."/>
            <person name="Hori S."/>
            <person name="Arai W."/>
            <person name="Tsubouchi T."/>
            <person name="Morono Y."/>
            <person name="Uchiyama I."/>
            <person name="Ito T."/>
            <person name="Fujiyama A."/>
            <person name="Inagaki F."/>
            <person name="Takami H."/>
        </authorList>
    </citation>
    <scope>NUCLEOTIDE SEQUENCE</scope>
    <source>
        <strain evidence="2">Expedition CK06-06</strain>
    </source>
</reference>
<accession>X0YNA5</accession>
<organism evidence="2">
    <name type="scientific">marine sediment metagenome</name>
    <dbReference type="NCBI Taxonomy" id="412755"/>
    <lineage>
        <taxon>unclassified sequences</taxon>
        <taxon>metagenomes</taxon>
        <taxon>ecological metagenomes</taxon>
    </lineage>
</organism>
<dbReference type="InterPro" id="IPR046462">
    <property type="entry name" value="TerL_nuclease"/>
</dbReference>
<dbReference type="AlphaFoldDB" id="X0YNA5"/>
<protein>
    <recommendedName>
        <fullName evidence="1">Terminase large subunit-like endonuclease domain-containing protein</fullName>
    </recommendedName>
</protein>
<evidence type="ECO:0000259" key="1">
    <source>
        <dbReference type="Pfam" id="PF20441"/>
    </source>
</evidence>
<dbReference type="GO" id="GO:0004519">
    <property type="term" value="F:endonuclease activity"/>
    <property type="evidence" value="ECO:0007669"/>
    <property type="project" value="InterPro"/>
</dbReference>
<comment type="caution">
    <text evidence="2">The sequence shown here is derived from an EMBL/GenBank/DDBJ whole genome shotgun (WGS) entry which is preliminary data.</text>
</comment>
<feature type="domain" description="Terminase large subunit-like endonuclease" evidence="1">
    <location>
        <begin position="31"/>
        <end position="143"/>
    </location>
</feature>
<proteinExistence type="predicted"/>
<sequence>KRHDDVAVRYIQKWKALHGRKIDFGAEDGPEQAIRGLCKDFNVVCVCYDPYQLHDMATRLNKENVAWFFEFSQGQRRLEADRQLYDLILQRRLVHNGNVELREHISNANRKLSSDDRRLRIVKRELGMNVDLAVCLSMACYEVLRLNL</sequence>
<evidence type="ECO:0000313" key="2">
    <source>
        <dbReference type="EMBL" id="GAG48422.1"/>
    </source>
</evidence>
<name>X0YNA5_9ZZZZ</name>
<gene>
    <name evidence="2" type="ORF">S01H1_78812</name>
</gene>